<dbReference type="Gene3D" id="2.40.10.120">
    <property type="match status" value="1"/>
</dbReference>
<dbReference type="AlphaFoldDB" id="A0A150AW55"/>
<dbReference type="RefSeq" id="WP_000285680.1">
    <property type="nucleotide sequence ID" value="NZ_AP022857.1"/>
</dbReference>
<dbReference type="Pfam" id="PF03069">
    <property type="entry name" value="FmdA_AmdA"/>
    <property type="match status" value="2"/>
</dbReference>
<evidence type="ECO:0000313" key="1">
    <source>
        <dbReference type="EMBL" id="KXX86858.1"/>
    </source>
</evidence>
<dbReference type="PANTHER" id="PTHR31891:SF1">
    <property type="entry name" value="FORMAMIDASE C869.04-RELATED"/>
    <property type="match status" value="1"/>
</dbReference>
<proteinExistence type="predicted"/>
<evidence type="ECO:0000313" key="2">
    <source>
        <dbReference type="Proteomes" id="UP000075591"/>
    </source>
</evidence>
<reference evidence="1 2" key="1">
    <citation type="submission" date="2015-12" db="EMBL/GenBank/DDBJ databases">
        <title>Bacillus cereus Group isolate.</title>
        <authorList>
            <person name="Kovac J."/>
        </authorList>
    </citation>
    <scope>NUCLEOTIDE SEQUENCE [LARGE SCALE GENOMIC DNA]</scope>
    <source>
        <strain evidence="1 2">FSL W8-0275</strain>
    </source>
</reference>
<dbReference type="EMBL" id="LOMT01000141">
    <property type="protein sequence ID" value="KXX86858.1"/>
    <property type="molecule type" value="Genomic_DNA"/>
</dbReference>
<dbReference type="SUPFAM" id="SSF141130">
    <property type="entry name" value="Acetamidase/Formamidase-like"/>
    <property type="match status" value="1"/>
</dbReference>
<dbReference type="InterPro" id="IPR004304">
    <property type="entry name" value="FmdA_AmdA"/>
</dbReference>
<dbReference type="GO" id="GO:0016811">
    <property type="term" value="F:hydrolase activity, acting on carbon-nitrogen (but not peptide) bonds, in linear amides"/>
    <property type="evidence" value="ECO:0007669"/>
    <property type="project" value="InterPro"/>
</dbReference>
<gene>
    <name evidence="1" type="ORF">AT274_05775</name>
</gene>
<accession>A0A150AW55</accession>
<dbReference type="Gene3D" id="2.60.120.580">
    <property type="entry name" value="Acetamidase/Formamidase-like domains"/>
    <property type="match status" value="1"/>
</dbReference>
<comment type="caution">
    <text evidence="1">The sequence shown here is derived from an EMBL/GenBank/DDBJ whole genome shotgun (WGS) entry which is preliminary data.</text>
</comment>
<name>A0A150AW55_BACCE</name>
<sequence length="306" mass="33372">MYRIHKEHIIYAMSSENKPCMEVEIGSRLIFETYDCFENQIDSEDVAFQELDWDRINPATGPVYISGAEPGDILAVTIEKIQIAEQGVLTTGMNLGVMGEELHENTVKIVPIHNKHVLFSNELQIPINPMIGVIGTAPKEESISCGTPHDHGGNMDCKEIKEGTTLLLPVNVPGALLALGDLHAAMGDGEIGVSGVEVAGEVTVTVQIIKGKKWPLPMAIQNEKVMTIASEKLLDDAANRAVCNMVTFLHEELKLSKADATLLLSAAGDLKVCQVVDPLKTARMELSMGYVEKLGFNLSNFHIKQE</sequence>
<dbReference type="PANTHER" id="PTHR31891">
    <property type="entry name" value="FORMAMIDASE C869.04-RELATED"/>
    <property type="match status" value="1"/>
</dbReference>
<organism evidence="1 2">
    <name type="scientific">Bacillus cereus</name>
    <dbReference type="NCBI Taxonomy" id="1396"/>
    <lineage>
        <taxon>Bacteria</taxon>
        <taxon>Bacillati</taxon>
        <taxon>Bacillota</taxon>
        <taxon>Bacilli</taxon>
        <taxon>Bacillales</taxon>
        <taxon>Bacillaceae</taxon>
        <taxon>Bacillus</taxon>
        <taxon>Bacillus cereus group</taxon>
    </lineage>
</organism>
<dbReference type="Gene3D" id="3.10.28.20">
    <property type="entry name" value="Acetamidase/Formamidase-like domains"/>
    <property type="match status" value="1"/>
</dbReference>
<dbReference type="Proteomes" id="UP000075591">
    <property type="component" value="Unassembled WGS sequence"/>
</dbReference>
<dbReference type="PATRIC" id="fig|1396.432.peg.2270"/>
<protein>
    <submittedName>
        <fullName evidence="1">Acetamidase</fullName>
    </submittedName>
</protein>